<gene>
    <name evidence="1" type="ORF">A3A39_00555</name>
</gene>
<dbReference type="EMBL" id="MFLZ01000029">
    <property type="protein sequence ID" value="OGG79385.1"/>
    <property type="molecule type" value="Genomic_DNA"/>
</dbReference>
<evidence type="ECO:0000313" key="1">
    <source>
        <dbReference type="EMBL" id="OGG79385.1"/>
    </source>
</evidence>
<dbReference type="Proteomes" id="UP000177372">
    <property type="component" value="Unassembled WGS sequence"/>
</dbReference>
<name>A0A1F6F0J3_9BACT</name>
<organism evidence="1 2">
    <name type="scientific">Candidatus Kaiserbacteria bacterium RIFCSPLOWO2_01_FULL_54_13</name>
    <dbReference type="NCBI Taxonomy" id="1798512"/>
    <lineage>
        <taxon>Bacteria</taxon>
        <taxon>Candidatus Kaiseribacteriota</taxon>
    </lineage>
</organism>
<reference evidence="1 2" key="1">
    <citation type="journal article" date="2016" name="Nat. Commun.">
        <title>Thousands of microbial genomes shed light on interconnected biogeochemical processes in an aquifer system.</title>
        <authorList>
            <person name="Anantharaman K."/>
            <person name="Brown C.T."/>
            <person name="Hug L.A."/>
            <person name="Sharon I."/>
            <person name="Castelle C.J."/>
            <person name="Probst A.J."/>
            <person name="Thomas B.C."/>
            <person name="Singh A."/>
            <person name="Wilkins M.J."/>
            <person name="Karaoz U."/>
            <person name="Brodie E.L."/>
            <person name="Williams K.H."/>
            <person name="Hubbard S.S."/>
            <person name="Banfield J.F."/>
        </authorList>
    </citation>
    <scope>NUCLEOTIDE SEQUENCE [LARGE SCALE GENOMIC DNA]</scope>
</reference>
<dbReference type="AlphaFoldDB" id="A0A1F6F0J3"/>
<sequence>MSRGKSRFAGRRVRKLTAAMCAHHCGGSKPHLNEPTHASSADIAMFRSVKVVAENGVVKAEGISPDAVLAAFDAARGLTGK</sequence>
<comment type="caution">
    <text evidence="1">The sequence shown here is derived from an EMBL/GenBank/DDBJ whole genome shotgun (WGS) entry which is preliminary data.</text>
</comment>
<protein>
    <submittedName>
        <fullName evidence="1">Uncharacterized protein</fullName>
    </submittedName>
</protein>
<accession>A0A1F6F0J3</accession>
<proteinExistence type="predicted"/>
<evidence type="ECO:0000313" key="2">
    <source>
        <dbReference type="Proteomes" id="UP000177372"/>
    </source>
</evidence>